<reference evidence="2" key="1">
    <citation type="submission" date="2015-12" db="EMBL/GenBank/DDBJ databases">
        <title>De novo transcriptome assembly of four potential Pierce s Disease insect vectors from Arizona vineyards.</title>
        <authorList>
            <person name="Tassone E.E."/>
        </authorList>
    </citation>
    <scope>NUCLEOTIDE SEQUENCE</scope>
</reference>
<dbReference type="EMBL" id="GEDC01030030">
    <property type="protein sequence ID" value="JAS07268.1"/>
    <property type="molecule type" value="Transcribed_RNA"/>
</dbReference>
<evidence type="ECO:0000256" key="1">
    <source>
        <dbReference type="SAM" id="SignalP"/>
    </source>
</evidence>
<gene>
    <name evidence="2" type="ORF">g.45397</name>
</gene>
<evidence type="ECO:0000313" key="2">
    <source>
        <dbReference type="EMBL" id="JAS07268.1"/>
    </source>
</evidence>
<dbReference type="AlphaFoldDB" id="A0A1B6C192"/>
<name>A0A1B6C192_9HEMI</name>
<sequence>MKNNIIKTFVITFLIIKCSASISQEIFLLDNTLVYQIANTDATLVDINHLIGNLISYKVHLSKLVSQYIIDKSDIEQSMHQILELKVPSFLRYGFNLNKLKTAYQLTDQQVQDIEIEIGRIWMNWDQFNKLINSSKKVTKNSLPFFLIDIAGTNLAKIFDNGTHDHVHDMLIEFSTYYYFLGKIIKMVIKGDEDCISMAKPLYEGEKPEFLKKFVHTNSLRYTLHLTYTESKSVQRWIKRISARWFTFLNMYQKKLGIADVPNLGNLNMLKESDNKIATRIKENTKYQFDDFIQDLKMFLEYLCLILRRNYKHRQEVLTEARKFYEDQSPLFLREISDPDSFKLLLNINNLQLFTVRHFLNQIYNKWPFLVGTKEEHTFRPSVTTLPQVV</sequence>
<feature type="chain" id="PRO_5008580127" evidence="1">
    <location>
        <begin position="21"/>
        <end position="390"/>
    </location>
</feature>
<accession>A0A1B6C192</accession>
<protein>
    <submittedName>
        <fullName evidence="2">Uncharacterized protein</fullName>
    </submittedName>
</protein>
<proteinExistence type="predicted"/>
<organism evidence="2">
    <name type="scientific">Clastoptera arizonana</name>
    <name type="common">Arizona spittle bug</name>
    <dbReference type="NCBI Taxonomy" id="38151"/>
    <lineage>
        <taxon>Eukaryota</taxon>
        <taxon>Metazoa</taxon>
        <taxon>Ecdysozoa</taxon>
        <taxon>Arthropoda</taxon>
        <taxon>Hexapoda</taxon>
        <taxon>Insecta</taxon>
        <taxon>Pterygota</taxon>
        <taxon>Neoptera</taxon>
        <taxon>Paraneoptera</taxon>
        <taxon>Hemiptera</taxon>
        <taxon>Auchenorrhyncha</taxon>
        <taxon>Cercopoidea</taxon>
        <taxon>Clastopteridae</taxon>
        <taxon>Clastoptera</taxon>
    </lineage>
</organism>
<keyword evidence="1" id="KW-0732">Signal</keyword>
<feature type="signal peptide" evidence="1">
    <location>
        <begin position="1"/>
        <end position="20"/>
    </location>
</feature>